<feature type="transmembrane region" description="Helical" evidence="3">
    <location>
        <begin position="89"/>
        <end position="110"/>
    </location>
</feature>
<dbReference type="SUPFAM" id="SSF103473">
    <property type="entry name" value="MFS general substrate transporter"/>
    <property type="match status" value="1"/>
</dbReference>
<dbReference type="AlphaFoldDB" id="A0A9P5XCF6"/>
<feature type="transmembrane region" description="Helical" evidence="3">
    <location>
        <begin position="177"/>
        <end position="198"/>
    </location>
</feature>
<feature type="transmembrane region" description="Helical" evidence="3">
    <location>
        <begin position="310"/>
        <end position="328"/>
    </location>
</feature>
<keyword evidence="5" id="KW-1185">Reference proteome</keyword>
<dbReference type="GO" id="GO:0022857">
    <property type="term" value="F:transmembrane transporter activity"/>
    <property type="evidence" value="ECO:0007669"/>
    <property type="project" value="InterPro"/>
</dbReference>
<evidence type="ECO:0000256" key="1">
    <source>
        <dbReference type="ARBA" id="ARBA00004141"/>
    </source>
</evidence>
<proteinExistence type="inferred from homology"/>
<dbReference type="InterPro" id="IPR050327">
    <property type="entry name" value="Proton-linked_MCT"/>
</dbReference>
<gene>
    <name evidence="4" type="ORF">P691DRAFT_793641</name>
</gene>
<protein>
    <submittedName>
        <fullName evidence="4">MFS general substrate transporter</fullName>
    </submittedName>
</protein>
<feature type="transmembrane region" description="Helical" evidence="3">
    <location>
        <begin position="210"/>
        <end position="229"/>
    </location>
</feature>
<feature type="transmembrane region" description="Helical" evidence="3">
    <location>
        <begin position="368"/>
        <end position="392"/>
    </location>
</feature>
<evidence type="ECO:0000313" key="5">
    <source>
        <dbReference type="Proteomes" id="UP000807342"/>
    </source>
</evidence>
<comment type="caution">
    <text evidence="4">The sequence shown here is derived from an EMBL/GenBank/DDBJ whole genome shotgun (WGS) entry which is preliminary data.</text>
</comment>
<keyword evidence="3" id="KW-0812">Transmembrane</keyword>
<dbReference type="EMBL" id="MU151207">
    <property type="protein sequence ID" value="KAF9447281.1"/>
    <property type="molecule type" value="Genomic_DNA"/>
</dbReference>
<dbReference type="Proteomes" id="UP000807342">
    <property type="component" value="Unassembled WGS sequence"/>
</dbReference>
<feature type="transmembrane region" description="Helical" evidence="3">
    <location>
        <begin position="249"/>
        <end position="266"/>
    </location>
</feature>
<dbReference type="PANTHER" id="PTHR11360:SF234">
    <property type="entry name" value="MFS-TYPE TRANSPORTER DBAD-RELATED"/>
    <property type="match status" value="1"/>
</dbReference>
<dbReference type="Pfam" id="PF07690">
    <property type="entry name" value="MFS_1"/>
    <property type="match status" value="1"/>
</dbReference>
<feature type="transmembrane region" description="Helical" evidence="3">
    <location>
        <begin position="116"/>
        <end position="134"/>
    </location>
</feature>
<evidence type="ECO:0000256" key="3">
    <source>
        <dbReference type="SAM" id="Phobius"/>
    </source>
</evidence>
<feature type="transmembrane region" description="Helical" evidence="3">
    <location>
        <begin position="335"/>
        <end position="356"/>
    </location>
</feature>
<feature type="transmembrane region" description="Helical" evidence="3">
    <location>
        <begin position="278"/>
        <end position="298"/>
    </location>
</feature>
<organism evidence="4 5">
    <name type="scientific">Macrolepiota fuliginosa MF-IS2</name>
    <dbReference type="NCBI Taxonomy" id="1400762"/>
    <lineage>
        <taxon>Eukaryota</taxon>
        <taxon>Fungi</taxon>
        <taxon>Dikarya</taxon>
        <taxon>Basidiomycota</taxon>
        <taxon>Agaricomycotina</taxon>
        <taxon>Agaricomycetes</taxon>
        <taxon>Agaricomycetidae</taxon>
        <taxon>Agaricales</taxon>
        <taxon>Agaricineae</taxon>
        <taxon>Agaricaceae</taxon>
        <taxon>Macrolepiota</taxon>
    </lineage>
</organism>
<feature type="transmembrane region" description="Helical" evidence="3">
    <location>
        <begin position="49"/>
        <end position="68"/>
    </location>
</feature>
<feature type="transmembrane region" description="Helical" evidence="3">
    <location>
        <begin position="146"/>
        <end position="165"/>
    </location>
</feature>
<dbReference type="OrthoDB" id="6499973at2759"/>
<dbReference type="InterPro" id="IPR036259">
    <property type="entry name" value="MFS_trans_sf"/>
</dbReference>
<sequence>MPTPTTATAPQIPTTIETPDLILEEAGSDTLQTSKEVADNSEGHSWNPWLIVVGTWLVQFCTYGYVSAFGVYQDYYAREFLSNKTPSQISWIGSVQLFLQYALGVVVGRIYDIGCFHHLIGIGTILQTVSLFMLSLTRRDHYPEVFLAQAVGMGLGQAMLFLPSISVVSHHFKSHRAMATGVAVSGASVGGIVWPILLNQISQKLDFPNAIRVTAAIIGAFLLIANSLYSVACSRPKGLMEIDHLMDTVRSAFCINLGLFFPYFYLQSYALSKGIRTALAFYLLAILNAGSVFGRLLPNFLADKFGTYNMLLPSLYISSGLVFALFGINDFAGLTIFAILYGFWSGSYVSLIPSLLAQLGTHPGELGIRMGIAFSIVAVSLLAGTPIEGLLLRMQNGELEWSGSIIFCGVHHDCLWLSGDDYLAIFVHSKSSDI</sequence>
<evidence type="ECO:0000313" key="4">
    <source>
        <dbReference type="EMBL" id="KAF9447281.1"/>
    </source>
</evidence>
<dbReference type="GO" id="GO:0016020">
    <property type="term" value="C:membrane"/>
    <property type="evidence" value="ECO:0007669"/>
    <property type="project" value="UniProtKB-SubCell"/>
</dbReference>
<keyword evidence="3" id="KW-1133">Transmembrane helix</keyword>
<reference evidence="4" key="1">
    <citation type="submission" date="2020-11" db="EMBL/GenBank/DDBJ databases">
        <authorList>
            <consortium name="DOE Joint Genome Institute"/>
            <person name="Ahrendt S."/>
            <person name="Riley R."/>
            <person name="Andreopoulos W."/>
            <person name="Labutti K."/>
            <person name="Pangilinan J."/>
            <person name="Ruiz-Duenas F.J."/>
            <person name="Barrasa J.M."/>
            <person name="Sanchez-Garcia M."/>
            <person name="Camarero S."/>
            <person name="Miyauchi S."/>
            <person name="Serrano A."/>
            <person name="Linde D."/>
            <person name="Babiker R."/>
            <person name="Drula E."/>
            <person name="Ayuso-Fernandez I."/>
            <person name="Pacheco R."/>
            <person name="Padilla G."/>
            <person name="Ferreira P."/>
            <person name="Barriuso J."/>
            <person name="Kellner H."/>
            <person name="Castanera R."/>
            <person name="Alfaro M."/>
            <person name="Ramirez L."/>
            <person name="Pisabarro A.G."/>
            <person name="Kuo A."/>
            <person name="Tritt A."/>
            <person name="Lipzen A."/>
            <person name="He G."/>
            <person name="Yan M."/>
            <person name="Ng V."/>
            <person name="Cullen D."/>
            <person name="Martin F."/>
            <person name="Rosso M.-N."/>
            <person name="Henrissat B."/>
            <person name="Hibbett D."/>
            <person name="Martinez A.T."/>
            <person name="Grigoriev I.V."/>
        </authorList>
    </citation>
    <scope>NUCLEOTIDE SEQUENCE</scope>
    <source>
        <strain evidence="4">MF-IS2</strain>
    </source>
</reference>
<dbReference type="Gene3D" id="1.20.1250.20">
    <property type="entry name" value="MFS general substrate transporter like domains"/>
    <property type="match status" value="2"/>
</dbReference>
<evidence type="ECO:0000256" key="2">
    <source>
        <dbReference type="ARBA" id="ARBA00006727"/>
    </source>
</evidence>
<dbReference type="PANTHER" id="PTHR11360">
    <property type="entry name" value="MONOCARBOXYLATE TRANSPORTER"/>
    <property type="match status" value="1"/>
</dbReference>
<accession>A0A9P5XCF6</accession>
<name>A0A9P5XCF6_9AGAR</name>
<comment type="similarity">
    <text evidence="2">Belongs to the major facilitator superfamily. Monocarboxylate porter (TC 2.A.1.13) family.</text>
</comment>
<keyword evidence="3" id="KW-0472">Membrane</keyword>
<dbReference type="InterPro" id="IPR011701">
    <property type="entry name" value="MFS"/>
</dbReference>
<comment type="subcellular location">
    <subcellularLocation>
        <location evidence="1">Membrane</location>
        <topology evidence="1">Multi-pass membrane protein</topology>
    </subcellularLocation>
</comment>